<organism evidence="7 8">
    <name type="scientific">Syncephalis pseudoplumigaleata</name>
    <dbReference type="NCBI Taxonomy" id="1712513"/>
    <lineage>
        <taxon>Eukaryota</taxon>
        <taxon>Fungi</taxon>
        <taxon>Fungi incertae sedis</taxon>
        <taxon>Zoopagomycota</taxon>
        <taxon>Zoopagomycotina</taxon>
        <taxon>Zoopagomycetes</taxon>
        <taxon>Zoopagales</taxon>
        <taxon>Piptocephalidaceae</taxon>
        <taxon>Syncephalis</taxon>
    </lineage>
</organism>
<dbReference type="Pfam" id="PF00069">
    <property type="entry name" value="Pkinase"/>
    <property type="match status" value="1"/>
</dbReference>
<evidence type="ECO:0000256" key="3">
    <source>
        <dbReference type="ARBA" id="ARBA00022741"/>
    </source>
</evidence>
<dbReference type="PROSITE" id="PS50011">
    <property type="entry name" value="PROTEIN_KINASE_DOM"/>
    <property type="match status" value="1"/>
</dbReference>
<dbReference type="GO" id="GO:0004674">
    <property type="term" value="F:protein serine/threonine kinase activity"/>
    <property type="evidence" value="ECO:0007669"/>
    <property type="project" value="UniProtKB-KW"/>
</dbReference>
<dbReference type="GO" id="GO:0005524">
    <property type="term" value="F:ATP binding"/>
    <property type="evidence" value="ECO:0007669"/>
    <property type="project" value="UniProtKB-KW"/>
</dbReference>
<evidence type="ECO:0000313" key="7">
    <source>
        <dbReference type="EMBL" id="RKP27409.1"/>
    </source>
</evidence>
<dbReference type="SMART" id="SM00220">
    <property type="entry name" value="S_TKc"/>
    <property type="match status" value="1"/>
</dbReference>
<keyword evidence="2" id="KW-0808">Transferase</keyword>
<evidence type="ECO:0000259" key="6">
    <source>
        <dbReference type="PROSITE" id="PS50011"/>
    </source>
</evidence>
<dbReference type="Gene3D" id="1.10.510.10">
    <property type="entry name" value="Transferase(Phosphotransferase) domain 1"/>
    <property type="match status" value="1"/>
</dbReference>
<dbReference type="EMBL" id="KZ989212">
    <property type="protein sequence ID" value="RKP27409.1"/>
    <property type="molecule type" value="Genomic_DNA"/>
</dbReference>
<keyword evidence="4 7" id="KW-0418">Kinase</keyword>
<dbReference type="PANTHER" id="PTHR11584">
    <property type="entry name" value="SERINE/THREONINE PROTEIN KINASE"/>
    <property type="match status" value="1"/>
</dbReference>
<dbReference type="PANTHER" id="PTHR11584:SF369">
    <property type="entry name" value="MITOGEN-ACTIVATED PROTEIN KINASE KINASE KINASE 19-RELATED"/>
    <property type="match status" value="1"/>
</dbReference>
<dbReference type="PROSITE" id="PS00108">
    <property type="entry name" value="PROTEIN_KINASE_ST"/>
    <property type="match status" value="1"/>
</dbReference>
<proteinExistence type="predicted"/>
<dbReference type="OrthoDB" id="266718at2759"/>
<evidence type="ECO:0000256" key="2">
    <source>
        <dbReference type="ARBA" id="ARBA00022679"/>
    </source>
</evidence>
<keyword evidence="8" id="KW-1185">Reference proteome</keyword>
<dbReference type="InterPro" id="IPR011009">
    <property type="entry name" value="Kinase-like_dom_sf"/>
</dbReference>
<dbReference type="InterPro" id="IPR000719">
    <property type="entry name" value="Prot_kinase_dom"/>
</dbReference>
<dbReference type="SUPFAM" id="SSF56112">
    <property type="entry name" value="Protein kinase-like (PK-like)"/>
    <property type="match status" value="1"/>
</dbReference>
<dbReference type="InterPro" id="IPR001245">
    <property type="entry name" value="Ser-Thr/Tyr_kinase_cat_dom"/>
</dbReference>
<evidence type="ECO:0000256" key="1">
    <source>
        <dbReference type="ARBA" id="ARBA00022527"/>
    </source>
</evidence>
<dbReference type="PRINTS" id="PR00109">
    <property type="entry name" value="TYRKINASE"/>
</dbReference>
<keyword evidence="1" id="KW-0723">Serine/threonine-protein kinase</keyword>
<dbReference type="AlphaFoldDB" id="A0A4V1J258"/>
<sequence>MAVNGTCGDVMAVKQVEIPQIQSKRQMEKQEQMILKLYEEIKLMKDLDHINVVQYLGFEVDARHINIFLEYVPGGSILSMVRKLGCGFPMPVTRSFTRQILHGLKYLHDSGIVHRDIKGANILVDLHGTCKISDFGVSRRREYAEAYEERQLSYQAQGSVFWMAPEVVKQRDYSAKVDIWALGCVMVEMITANFPWSGENEFSAIFNIGRGKMPPIPEDIDEQAIAFMHRCFIADSIERPTAETLLDDPFCEKDPFYRFEDYIASPEVGGRAYRSWCMSHRQ</sequence>
<feature type="domain" description="Protein kinase" evidence="6">
    <location>
        <begin position="1"/>
        <end position="257"/>
    </location>
</feature>
<evidence type="ECO:0000256" key="4">
    <source>
        <dbReference type="ARBA" id="ARBA00022777"/>
    </source>
</evidence>
<gene>
    <name evidence="7" type="ORF">SYNPS1DRAFT_12702</name>
</gene>
<reference evidence="8" key="1">
    <citation type="journal article" date="2018" name="Nat. Microbiol.">
        <title>Leveraging single-cell genomics to expand the fungal tree of life.</title>
        <authorList>
            <person name="Ahrendt S.R."/>
            <person name="Quandt C.A."/>
            <person name="Ciobanu D."/>
            <person name="Clum A."/>
            <person name="Salamov A."/>
            <person name="Andreopoulos B."/>
            <person name="Cheng J.F."/>
            <person name="Woyke T."/>
            <person name="Pelin A."/>
            <person name="Henrissat B."/>
            <person name="Reynolds N.K."/>
            <person name="Benny G.L."/>
            <person name="Smith M.E."/>
            <person name="James T.Y."/>
            <person name="Grigoriev I.V."/>
        </authorList>
    </citation>
    <scope>NUCLEOTIDE SEQUENCE [LARGE SCALE GENOMIC DNA]</scope>
    <source>
        <strain evidence="8">Benny S71-1</strain>
    </source>
</reference>
<evidence type="ECO:0000256" key="5">
    <source>
        <dbReference type="ARBA" id="ARBA00022840"/>
    </source>
</evidence>
<dbReference type="Proteomes" id="UP000278143">
    <property type="component" value="Unassembled WGS sequence"/>
</dbReference>
<keyword evidence="3" id="KW-0547">Nucleotide-binding</keyword>
<dbReference type="Gene3D" id="3.30.200.20">
    <property type="entry name" value="Phosphorylase Kinase, domain 1"/>
    <property type="match status" value="1"/>
</dbReference>
<dbReference type="InterPro" id="IPR008271">
    <property type="entry name" value="Ser/Thr_kinase_AS"/>
</dbReference>
<name>A0A4V1J258_9FUNG</name>
<protein>
    <submittedName>
        <fullName evidence="7">Serine/threonine kinase</fullName>
    </submittedName>
</protein>
<accession>A0A4V1J258</accession>
<evidence type="ECO:0000313" key="8">
    <source>
        <dbReference type="Proteomes" id="UP000278143"/>
    </source>
</evidence>
<keyword evidence="5" id="KW-0067">ATP-binding</keyword>